<dbReference type="AlphaFoldDB" id="A0A2P2R4K6"/>
<organism evidence="1">
    <name type="scientific">Rhizophora mucronata</name>
    <name type="common">Asiatic mangrove</name>
    <dbReference type="NCBI Taxonomy" id="61149"/>
    <lineage>
        <taxon>Eukaryota</taxon>
        <taxon>Viridiplantae</taxon>
        <taxon>Streptophyta</taxon>
        <taxon>Embryophyta</taxon>
        <taxon>Tracheophyta</taxon>
        <taxon>Spermatophyta</taxon>
        <taxon>Magnoliopsida</taxon>
        <taxon>eudicotyledons</taxon>
        <taxon>Gunneridae</taxon>
        <taxon>Pentapetalae</taxon>
        <taxon>rosids</taxon>
        <taxon>fabids</taxon>
        <taxon>Malpighiales</taxon>
        <taxon>Rhizophoraceae</taxon>
        <taxon>Rhizophora</taxon>
    </lineage>
</organism>
<sequence>MSPLPLFQSSLSSQTSKIC</sequence>
<name>A0A2P2R4K6_RHIMU</name>
<dbReference type="EMBL" id="GGEC01093728">
    <property type="protein sequence ID" value="MBX74212.1"/>
    <property type="molecule type" value="Transcribed_RNA"/>
</dbReference>
<proteinExistence type="predicted"/>
<protein>
    <submittedName>
        <fullName evidence="1">Uncharacterized protein</fullName>
    </submittedName>
</protein>
<accession>A0A2P2R4K6</accession>
<evidence type="ECO:0000313" key="1">
    <source>
        <dbReference type="EMBL" id="MBX74212.1"/>
    </source>
</evidence>
<reference evidence="1" key="1">
    <citation type="submission" date="2018-02" db="EMBL/GenBank/DDBJ databases">
        <title>Rhizophora mucronata_Transcriptome.</title>
        <authorList>
            <person name="Meera S.P."/>
            <person name="Sreeshan A."/>
            <person name="Augustine A."/>
        </authorList>
    </citation>
    <scope>NUCLEOTIDE SEQUENCE</scope>
    <source>
        <tissue evidence="1">Leaf</tissue>
    </source>
</reference>